<dbReference type="VEuPathDB" id="FungiDB:ACJ73_04311"/>
<dbReference type="SUPFAM" id="SSF48403">
    <property type="entry name" value="Ankyrin repeat"/>
    <property type="match status" value="1"/>
</dbReference>
<reference evidence="4 5" key="1">
    <citation type="submission" date="2015-08" db="EMBL/GenBank/DDBJ databases">
        <title>Emmonsia species relationships and genome sequence.</title>
        <authorList>
            <person name="Cuomo C.A."/>
            <person name="Schwartz I.S."/>
            <person name="Kenyon C."/>
            <person name="De Hoog G.S."/>
            <person name="Govender N.P."/>
            <person name="Botha A."/>
            <person name="Moreno L."/>
            <person name="De Vries M."/>
            <person name="Munoz J.F."/>
            <person name="Stielow J.B."/>
        </authorList>
    </citation>
    <scope>NUCLEOTIDE SEQUENCE [LARGE SCALE GENOMIC DNA]</scope>
    <source>
        <strain evidence="4 5">EI222</strain>
    </source>
</reference>
<dbReference type="Pfam" id="PF00023">
    <property type="entry name" value="Ank"/>
    <property type="match status" value="1"/>
</dbReference>
<dbReference type="GO" id="GO:0008270">
    <property type="term" value="F:zinc ion binding"/>
    <property type="evidence" value="ECO:0007669"/>
    <property type="project" value="UniProtKB-KW"/>
</dbReference>
<dbReference type="Proteomes" id="UP000242791">
    <property type="component" value="Unassembled WGS sequence"/>
</dbReference>
<dbReference type="EMBL" id="LGTZ01000585">
    <property type="protein sequence ID" value="OJD24324.1"/>
    <property type="molecule type" value="Genomic_DNA"/>
</dbReference>
<dbReference type="GO" id="GO:0010468">
    <property type="term" value="P:regulation of gene expression"/>
    <property type="evidence" value="ECO:0007669"/>
    <property type="project" value="UniProtKB-ARBA"/>
</dbReference>
<protein>
    <recommendedName>
        <fullName evidence="3">C3H1-type domain-containing protein</fullName>
    </recommendedName>
</protein>
<dbReference type="PROSITE" id="PS50088">
    <property type="entry name" value="ANK_REPEAT"/>
    <property type="match status" value="1"/>
</dbReference>
<feature type="repeat" description="ANK" evidence="1">
    <location>
        <begin position="138"/>
        <end position="170"/>
    </location>
</feature>
<keyword evidence="2" id="KW-0862">Zinc</keyword>
<dbReference type="InterPro" id="IPR000571">
    <property type="entry name" value="Znf_CCCH"/>
</dbReference>
<proteinExistence type="predicted"/>
<evidence type="ECO:0000313" key="4">
    <source>
        <dbReference type="EMBL" id="OJD24324.1"/>
    </source>
</evidence>
<dbReference type="Gene3D" id="3.40.50.300">
    <property type="entry name" value="P-loop containing nucleotide triphosphate hydrolases"/>
    <property type="match status" value="1"/>
</dbReference>
<keyword evidence="2" id="KW-0863">Zinc-finger</keyword>
<name>A0A1J9R8K4_9EURO</name>
<accession>A0A1J9R8K4</accession>
<feature type="domain" description="C3H1-type" evidence="3">
    <location>
        <begin position="7"/>
        <end position="35"/>
    </location>
</feature>
<dbReference type="SUPFAM" id="SSF52540">
    <property type="entry name" value="P-loop containing nucleoside triphosphate hydrolases"/>
    <property type="match status" value="1"/>
</dbReference>
<sequence>MVPSRASRKAITCYYWHDGRCKYTADSCIYAHRDTGQVAKKPSSTARSEPKSNRRHTIDLISLAGNDDIIEDVISNPTTENSPSKIKSTTPAERSECLTLAEAVIRALQSNMDYTAIKLMLDTNPPERVHKALNKGIDGFSAIFEAVKRNDPDIIKLLVDNGANPNATEHNFDIPLLAFALLQQATTVTVIQTLLSLGANPHSIPQDLWDGGNCKTFGDDEESLPGGDSTPLTLWCSSIHRVSILKRMDFGLKYHLLTSSKLIPLTKQERQNADVQGTVSLLRAPYFLIGQSLAIKRVTEYVQSHLLLPSSNGPLMLAFVGPPGHGQAQLAASVGKVISLNTIDTRMKKMNKCSVTERISSKEVSTHQPGGLEVVYIDDPDKIGLSTLVTLLDGPPQGDIAVNSKTVCILSVSDGENTILDFYARYLRKASKSELHSAPWNELDKALKRDFIKSYGSSLTSRVDAMIPFFPYSSSETDMLAYKYIHDLSSRLATSTVPCDDVYAAKPAATNASVFLGPIHLDFEGDEKAICTYIAKKSYSMSLGERSIQQAVIREIQLPIIEQWMKKTLETEERLEGLGQAQSQAQVQWCSGLDLGRPLSSSSNPITGGAHALSAKGVSKAVVKLLEADEYFEFMLPGSNGRTSISVSLE</sequence>
<keyword evidence="1" id="KW-0040">ANK repeat</keyword>
<dbReference type="Gene3D" id="1.25.40.20">
    <property type="entry name" value="Ankyrin repeat-containing domain"/>
    <property type="match status" value="1"/>
</dbReference>
<feature type="zinc finger region" description="C3H1-type" evidence="2">
    <location>
        <begin position="7"/>
        <end position="35"/>
    </location>
</feature>
<dbReference type="PROSITE" id="PS50297">
    <property type="entry name" value="ANK_REP_REGION"/>
    <property type="match status" value="1"/>
</dbReference>
<dbReference type="PROSITE" id="PS50103">
    <property type="entry name" value="ZF_C3H1"/>
    <property type="match status" value="1"/>
</dbReference>
<comment type="caution">
    <text evidence="4">The sequence shown here is derived from an EMBL/GenBank/DDBJ whole genome shotgun (WGS) entry which is preliminary data.</text>
</comment>
<organism evidence="4 5">
    <name type="scientific">Blastomyces percursus</name>
    <dbReference type="NCBI Taxonomy" id="1658174"/>
    <lineage>
        <taxon>Eukaryota</taxon>
        <taxon>Fungi</taxon>
        <taxon>Dikarya</taxon>
        <taxon>Ascomycota</taxon>
        <taxon>Pezizomycotina</taxon>
        <taxon>Eurotiomycetes</taxon>
        <taxon>Eurotiomycetidae</taxon>
        <taxon>Onygenales</taxon>
        <taxon>Ajellomycetaceae</taxon>
        <taxon>Blastomyces</taxon>
    </lineage>
</organism>
<dbReference type="OrthoDB" id="47330at2759"/>
<dbReference type="InterPro" id="IPR036770">
    <property type="entry name" value="Ankyrin_rpt-contain_sf"/>
</dbReference>
<evidence type="ECO:0000313" key="5">
    <source>
        <dbReference type="Proteomes" id="UP000242791"/>
    </source>
</evidence>
<evidence type="ECO:0000259" key="3">
    <source>
        <dbReference type="PROSITE" id="PS50103"/>
    </source>
</evidence>
<evidence type="ECO:0000256" key="2">
    <source>
        <dbReference type="PROSITE-ProRule" id="PRU00723"/>
    </source>
</evidence>
<keyword evidence="2" id="KW-0479">Metal-binding</keyword>
<dbReference type="SMART" id="SM00248">
    <property type="entry name" value="ANK"/>
    <property type="match status" value="2"/>
</dbReference>
<dbReference type="InterPro" id="IPR002110">
    <property type="entry name" value="Ankyrin_rpt"/>
</dbReference>
<keyword evidence="5" id="KW-1185">Reference proteome</keyword>
<dbReference type="InterPro" id="IPR027417">
    <property type="entry name" value="P-loop_NTPase"/>
</dbReference>
<dbReference type="STRING" id="1658174.A0A1J9R8K4"/>
<evidence type="ECO:0000256" key="1">
    <source>
        <dbReference type="PROSITE-ProRule" id="PRU00023"/>
    </source>
</evidence>
<gene>
    <name evidence="4" type="ORF">ACJ73_04311</name>
</gene>
<dbReference type="AlphaFoldDB" id="A0A1J9R8K4"/>